<evidence type="ECO:0000313" key="4">
    <source>
        <dbReference type="Proteomes" id="UP001594351"/>
    </source>
</evidence>
<dbReference type="Gene3D" id="3.40.50.150">
    <property type="entry name" value="Vaccinia Virus protein VP39"/>
    <property type="match status" value="1"/>
</dbReference>
<dbReference type="CDD" id="cd02440">
    <property type="entry name" value="AdoMet_MTases"/>
    <property type="match status" value="1"/>
</dbReference>
<dbReference type="InterPro" id="IPR029044">
    <property type="entry name" value="Nucleotide-diphossugar_trans"/>
</dbReference>
<keyword evidence="4" id="KW-1185">Reference proteome</keyword>
<dbReference type="Gene3D" id="3.90.550.10">
    <property type="entry name" value="Spore Coat Polysaccharide Biosynthesis Protein SpsA, Chain A"/>
    <property type="match status" value="1"/>
</dbReference>
<keyword evidence="3" id="KW-0808">Transferase</keyword>
<dbReference type="SUPFAM" id="SSF53448">
    <property type="entry name" value="Nucleotide-diphospho-sugar transferases"/>
    <property type="match status" value="1"/>
</dbReference>
<dbReference type="CDD" id="cd04179">
    <property type="entry name" value="DPM_DPG-synthase_like"/>
    <property type="match status" value="1"/>
</dbReference>
<dbReference type="Pfam" id="PF13847">
    <property type="entry name" value="Methyltransf_31"/>
    <property type="match status" value="1"/>
</dbReference>
<accession>A0ABV6Z1M0</accession>
<gene>
    <name evidence="3" type="ORF">ACFL27_19305</name>
</gene>
<organism evidence="3 4">
    <name type="scientific">candidate division CSSED10-310 bacterium</name>
    <dbReference type="NCBI Taxonomy" id="2855610"/>
    <lineage>
        <taxon>Bacteria</taxon>
        <taxon>Bacteria division CSSED10-310</taxon>
    </lineage>
</organism>
<evidence type="ECO:0000259" key="1">
    <source>
        <dbReference type="Pfam" id="PF00535"/>
    </source>
</evidence>
<name>A0ABV6Z1M0_UNCC1</name>
<feature type="domain" description="Glycosyltransferase 2-like" evidence="1">
    <location>
        <begin position="238"/>
        <end position="299"/>
    </location>
</feature>
<dbReference type="GO" id="GO:0016757">
    <property type="term" value="F:glycosyltransferase activity"/>
    <property type="evidence" value="ECO:0007669"/>
    <property type="project" value="UniProtKB-KW"/>
</dbReference>
<evidence type="ECO:0000313" key="3">
    <source>
        <dbReference type="EMBL" id="MFC1852351.1"/>
    </source>
</evidence>
<feature type="domain" description="Methyltransferase" evidence="2">
    <location>
        <begin position="45"/>
        <end position="139"/>
    </location>
</feature>
<dbReference type="PANTHER" id="PTHR48090:SF7">
    <property type="entry name" value="RFBJ PROTEIN"/>
    <property type="match status" value="1"/>
</dbReference>
<dbReference type="InterPro" id="IPR029063">
    <property type="entry name" value="SAM-dependent_MTases_sf"/>
</dbReference>
<dbReference type="SUPFAM" id="SSF53335">
    <property type="entry name" value="S-adenosyl-L-methionine-dependent methyltransferases"/>
    <property type="match status" value="1"/>
</dbReference>
<proteinExistence type="predicted"/>
<dbReference type="Pfam" id="PF00535">
    <property type="entry name" value="Glycos_transf_2"/>
    <property type="match status" value="2"/>
</dbReference>
<reference evidence="3 4" key="1">
    <citation type="submission" date="2024-09" db="EMBL/GenBank/DDBJ databases">
        <title>Laminarin stimulates single cell rates of sulfate reduction while oxygen inhibits transcriptomic activity in coastal marine sediment.</title>
        <authorList>
            <person name="Lindsay M."/>
            <person name="Orcutt B."/>
            <person name="Emerson D."/>
            <person name="Stepanauskas R."/>
            <person name="D'Angelo T."/>
        </authorList>
    </citation>
    <scope>NUCLEOTIDE SEQUENCE [LARGE SCALE GENOMIC DNA]</scope>
    <source>
        <strain evidence="3">SAG AM-311-K15</strain>
    </source>
</reference>
<dbReference type="Proteomes" id="UP001594351">
    <property type="component" value="Unassembled WGS sequence"/>
</dbReference>
<dbReference type="PANTHER" id="PTHR48090">
    <property type="entry name" value="UNDECAPRENYL-PHOSPHATE 4-DEOXY-4-FORMAMIDO-L-ARABINOSE TRANSFERASE-RELATED"/>
    <property type="match status" value="1"/>
</dbReference>
<dbReference type="InterPro" id="IPR050256">
    <property type="entry name" value="Glycosyltransferase_2"/>
</dbReference>
<comment type="caution">
    <text evidence="3">The sequence shown here is derived from an EMBL/GenBank/DDBJ whole genome shotgun (WGS) entry which is preliminary data.</text>
</comment>
<dbReference type="EMBL" id="JBHPBY010000301">
    <property type="protein sequence ID" value="MFC1852351.1"/>
    <property type="molecule type" value="Genomic_DNA"/>
</dbReference>
<dbReference type="InterPro" id="IPR001173">
    <property type="entry name" value="Glyco_trans_2-like"/>
</dbReference>
<keyword evidence="3" id="KW-0328">Glycosyltransferase</keyword>
<evidence type="ECO:0000259" key="2">
    <source>
        <dbReference type="Pfam" id="PF13847"/>
    </source>
</evidence>
<sequence length="493" mass="57063">MNNKIRKKELYDEQARLGFPWKKRNWVYHRNLYSLIGTLVPPDRSVLEIGCGNGDLLHHLNPRRAVGIDISPLSIERAKELYPDYEFQVMDAEDLQFSEKFDVIILSDLVGELSDVWRVLDELHKVTAPHSRIIITYFNYLWAPFLKIAEKLGFKMPQDYQNWLSLTDLTNFLALTDFEVIRKGWRFLIPMRIPGLSWFINRYLAFLPGLRKLCLSQYLVARTMPRKQKSDSDKYSCSVLIPTRNEKGNVQDAVERVPQMGSHTEIIFVDGASTDGTVAEIEKMIEEWQSKKDIKLIHQIPPDQIPSSVKKSGRMLTLGKGDAVRKGFDAAQGDILMILDADLTVPPEELPKFFKLATERAGELIIGTRLVYPMEKQAMRFLNVFGNKFFSYLFTWLLDQPIKDTLCGTKVLRKSDYELIKKGRSYFGDFDPFGDFDLIFGAAKLNLKIIELPIRYRQRLYGDIKIERFKHGLILLRMCAIAFNKFKLMDNTP</sequence>
<dbReference type="InterPro" id="IPR025714">
    <property type="entry name" value="Methyltranfer_dom"/>
</dbReference>
<protein>
    <submittedName>
        <fullName evidence="3">Glycosyltransferase</fullName>
        <ecNumber evidence="3">2.4.-.-</ecNumber>
    </submittedName>
</protein>
<dbReference type="EC" id="2.4.-.-" evidence="3"/>
<feature type="domain" description="Glycosyltransferase 2-like" evidence="1">
    <location>
        <begin position="318"/>
        <end position="415"/>
    </location>
</feature>